<accession>A0A3M4KJN8</accession>
<feature type="transmembrane region" description="Helical" evidence="1">
    <location>
        <begin position="47"/>
        <end position="67"/>
    </location>
</feature>
<protein>
    <submittedName>
        <fullName evidence="2">Uncharacterized protein</fullName>
    </submittedName>
</protein>
<name>A0A3M4KJN8_PSESF</name>
<organism evidence="2 3">
    <name type="scientific">Pseudomonas syringae pv. actinidiae</name>
    <dbReference type="NCBI Taxonomy" id="103796"/>
    <lineage>
        <taxon>Bacteria</taxon>
        <taxon>Pseudomonadati</taxon>
        <taxon>Pseudomonadota</taxon>
        <taxon>Gammaproteobacteria</taxon>
        <taxon>Pseudomonadales</taxon>
        <taxon>Pseudomonadaceae</taxon>
        <taxon>Pseudomonas</taxon>
        <taxon>Pseudomonas syringae</taxon>
    </lineage>
</organism>
<feature type="transmembrane region" description="Helical" evidence="1">
    <location>
        <begin position="124"/>
        <end position="144"/>
    </location>
</feature>
<keyword evidence="1" id="KW-1133">Transmembrane helix</keyword>
<reference evidence="2 3" key="1">
    <citation type="submission" date="2018-08" db="EMBL/GenBank/DDBJ databases">
        <title>Recombination of ecologically and evolutionarily significant loci maintains genetic cohesion in the Pseudomonas syringae species complex.</title>
        <authorList>
            <person name="Dillon M."/>
            <person name="Thakur S."/>
            <person name="Almeida R.N.D."/>
            <person name="Weir B.S."/>
            <person name="Guttman D.S."/>
        </authorList>
    </citation>
    <scope>NUCLEOTIDE SEQUENCE [LARGE SCALE GENOMIC DNA]</scope>
    <source>
        <strain evidence="2 3">ICMP 19074</strain>
    </source>
</reference>
<feature type="transmembrane region" description="Helical" evidence="1">
    <location>
        <begin position="197"/>
        <end position="217"/>
    </location>
</feature>
<gene>
    <name evidence="2" type="ORF">ALQ07_02808</name>
</gene>
<comment type="caution">
    <text evidence="2">The sequence shown here is derived from an EMBL/GenBank/DDBJ whole genome shotgun (WGS) entry which is preliminary data.</text>
</comment>
<sequence>MRSSGGVAGSITWGVVMLNLINTAFLYRDLTRDRDFSTKDIGKVTYGLGYSFNLLMAVFVEAPWAIISTAKPLVIGGYDPGFDNDKCRLKKVVSPLAFLAGNDIMNWSVKTIASSPKEIMCAQFFLGVGHVAMLLFNLWVWWDLFTQEPYWAVVFTLVIAAIYAYFVGLIVRQKTIYNYTIKTDCAHLEYYLHYPDFASSFFKGIAIAVILIFVFIALITGSLLFLIGPVAMAVIAAVKLLNWENPVHHRQTAPWHLHEFVTVDHKRLMVIIHCDDVTTGFAARFPSKELMAKYLAFLHEVLPPSAEYIEKASNWK</sequence>
<evidence type="ECO:0000313" key="3">
    <source>
        <dbReference type="Proteomes" id="UP000273140"/>
    </source>
</evidence>
<feature type="transmembrane region" description="Helical" evidence="1">
    <location>
        <begin position="150"/>
        <end position="171"/>
    </location>
</feature>
<proteinExistence type="predicted"/>
<evidence type="ECO:0000313" key="2">
    <source>
        <dbReference type="EMBL" id="RMQ29293.1"/>
    </source>
</evidence>
<keyword evidence="1" id="KW-0812">Transmembrane</keyword>
<dbReference type="AlphaFoldDB" id="A0A3M4KJN8"/>
<dbReference type="EMBL" id="RBRB01000281">
    <property type="protein sequence ID" value="RMQ29293.1"/>
    <property type="molecule type" value="Genomic_DNA"/>
</dbReference>
<evidence type="ECO:0000256" key="1">
    <source>
        <dbReference type="SAM" id="Phobius"/>
    </source>
</evidence>
<dbReference type="Proteomes" id="UP000273140">
    <property type="component" value="Unassembled WGS sequence"/>
</dbReference>
<feature type="transmembrane region" description="Helical" evidence="1">
    <location>
        <begin position="7"/>
        <end position="27"/>
    </location>
</feature>
<keyword evidence="1" id="KW-0472">Membrane</keyword>